<dbReference type="Pfam" id="PF01943">
    <property type="entry name" value="Polysacc_synt"/>
    <property type="match status" value="1"/>
</dbReference>
<reference evidence="7 8" key="1">
    <citation type="submission" date="2018-09" db="EMBL/GenBank/DDBJ databases">
        <authorList>
            <person name="Grouzdev D.S."/>
            <person name="Krutkina M.S."/>
        </authorList>
    </citation>
    <scope>NUCLEOTIDE SEQUENCE [LARGE SCALE GENOMIC DNA]</scope>
    <source>
        <strain evidence="7 8">RmlP001</strain>
    </source>
</reference>
<evidence type="ECO:0000256" key="2">
    <source>
        <dbReference type="ARBA" id="ARBA00022475"/>
    </source>
</evidence>
<keyword evidence="5 6" id="KW-0472">Membrane</keyword>
<evidence type="ECO:0000256" key="5">
    <source>
        <dbReference type="ARBA" id="ARBA00023136"/>
    </source>
</evidence>
<feature type="transmembrane region" description="Helical" evidence="6">
    <location>
        <begin position="243"/>
        <end position="264"/>
    </location>
</feature>
<feature type="transmembrane region" description="Helical" evidence="6">
    <location>
        <begin position="101"/>
        <end position="122"/>
    </location>
</feature>
<dbReference type="Proteomes" id="UP000289411">
    <property type="component" value="Unassembled WGS sequence"/>
</dbReference>
<dbReference type="AlphaFoldDB" id="A0A4Q2REK2"/>
<feature type="transmembrane region" description="Helical" evidence="6">
    <location>
        <begin position="350"/>
        <end position="369"/>
    </location>
</feature>
<feature type="transmembrane region" description="Helical" evidence="6">
    <location>
        <begin position="72"/>
        <end position="95"/>
    </location>
</feature>
<dbReference type="PANTHER" id="PTHR30250:SF11">
    <property type="entry name" value="O-ANTIGEN TRANSPORTER-RELATED"/>
    <property type="match status" value="1"/>
</dbReference>
<sequence length="489" mass="51769">MKIILPFISNTLMNFVIGLLLARFLGPAEYGRMALALAVGQVIQTLMFDWLRLAATRFYSERARRERPELRATLDASFAVLIALLSGGTIFFLVSGIEVPLSHALVGLAVGAAVANGLFDYNTALVRARFRDGLYARIIMGKNLLSLVLTVGGAWWFGSAAMALTGVCLSMTGSLLASRRSLSDAGASPAAARRGLAAQALRYALPIVMANMLYQVIPLVDRALIAQRYGFAESGQFSLAYDLGIRIVLAIGSTLDVLLFQLAVRTDELHGPDQSRRQIGRNMGVVVAILAPTCVGAWLVLPSFQQLVVPPEFRGPFAQFFTMLLPGFFCYPLIHYAVHPVFQIRKRTRPLIATASMAAAANVGISLAMPAGAGAIGYAVALSAALGAGLLALIAAATLVRASWPSPRDLALTLLGSAAMAAALLPLRALTPGLSTLVIQVALGTLVYGGVVAAFDLAGLRSLCLAHLPARWRRDAGDPGPLPTVDHVA</sequence>
<proteinExistence type="predicted"/>
<comment type="caution">
    <text evidence="7">The sequence shown here is derived from an EMBL/GenBank/DDBJ whole genome shotgun (WGS) entry which is preliminary data.</text>
</comment>
<evidence type="ECO:0000313" key="7">
    <source>
        <dbReference type="EMBL" id="RYB06349.1"/>
    </source>
</evidence>
<feature type="transmembrane region" description="Helical" evidence="6">
    <location>
        <begin position="285"/>
        <end position="305"/>
    </location>
</feature>
<dbReference type="InterPro" id="IPR050833">
    <property type="entry name" value="Poly_Biosynth_Transport"/>
</dbReference>
<keyword evidence="2" id="KW-1003">Cell membrane</keyword>
<organism evidence="7 8">
    <name type="scientific">Lichenibacterium ramalinae</name>
    <dbReference type="NCBI Taxonomy" id="2316527"/>
    <lineage>
        <taxon>Bacteria</taxon>
        <taxon>Pseudomonadati</taxon>
        <taxon>Pseudomonadota</taxon>
        <taxon>Alphaproteobacteria</taxon>
        <taxon>Hyphomicrobiales</taxon>
        <taxon>Lichenihabitantaceae</taxon>
        <taxon>Lichenibacterium</taxon>
    </lineage>
</organism>
<keyword evidence="4 6" id="KW-1133">Transmembrane helix</keyword>
<keyword evidence="3 6" id="KW-0812">Transmembrane</keyword>
<feature type="transmembrane region" description="Helical" evidence="6">
    <location>
        <begin position="32"/>
        <end position="51"/>
    </location>
</feature>
<feature type="transmembrane region" description="Helical" evidence="6">
    <location>
        <begin position="134"/>
        <end position="155"/>
    </location>
</feature>
<protein>
    <submittedName>
        <fullName evidence="7">Lipopolysaccharide biosynthesis protein</fullName>
    </submittedName>
</protein>
<keyword evidence="8" id="KW-1185">Reference proteome</keyword>
<evidence type="ECO:0000256" key="3">
    <source>
        <dbReference type="ARBA" id="ARBA00022692"/>
    </source>
</evidence>
<evidence type="ECO:0000256" key="1">
    <source>
        <dbReference type="ARBA" id="ARBA00004651"/>
    </source>
</evidence>
<feature type="transmembrane region" description="Helical" evidence="6">
    <location>
        <begin position="317"/>
        <end position="338"/>
    </location>
</feature>
<dbReference type="EMBL" id="QYBC01000004">
    <property type="protein sequence ID" value="RYB06349.1"/>
    <property type="molecule type" value="Genomic_DNA"/>
</dbReference>
<dbReference type="RefSeq" id="WP_129218285.1">
    <property type="nucleotide sequence ID" value="NZ_QYBC01000004.1"/>
</dbReference>
<evidence type="ECO:0000256" key="4">
    <source>
        <dbReference type="ARBA" id="ARBA00022989"/>
    </source>
</evidence>
<feature type="transmembrane region" description="Helical" evidence="6">
    <location>
        <begin position="200"/>
        <end position="217"/>
    </location>
</feature>
<feature type="transmembrane region" description="Helical" evidence="6">
    <location>
        <begin position="412"/>
        <end position="431"/>
    </location>
</feature>
<dbReference type="GO" id="GO:0005886">
    <property type="term" value="C:plasma membrane"/>
    <property type="evidence" value="ECO:0007669"/>
    <property type="project" value="UniProtKB-SubCell"/>
</dbReference>
<dbReference type="InterPro" id="IPR002797">
    <property type="entry name" value="Polysacc_synth"/>
</dbReference>
<gene>
    <name evidence="7" type="ORF">D3272_06250</name>
</gene>
<dbReference type="OrthoDB" id="8149983at2"/>
<feature type="transmembrane region" description="Helical" evidence="6">
    <location>
        <begin position="7"/>
        <end position="26"/>
    </location>
</feature>
<evidence type="ECO:0000256" key="6">
    <source>
        <dbReference type="SAM" id="Phobius"/>
    </source>
</evidence>
<reference evidence="7 8" key="2">
    <citation type="submission" date="2019-02" db="EMBL/GenBank/DDBJ databases">
        <title>'Lichenibacterium ramalinii' gen. nov. sp. nov., 'Lichenibacterium minor' gen. nov. sp. nov.</title>
        <authorList>
            <person name="Pankratov T."/>
        </authorList>
    </citation>
    <scope>NUCLEOTIDE SEQUENCE [LARGE SCALE GENOMIC DNA]</scope>
    <source>
        <strain evidence="7 8">RmlP001</strain>
    </source>
</reference>
<evidence type="ECO:0000313" key="8">
    <source>
        <dbReference type="Proteomes" id="UP000289411"/>
    </source>
</evidence>
<feature type="transmembrane region" description="Helical" evidence="6">
    <location>
        <begin position="161"/>
        <end position="179"/>
    </location>
</feature>
<name>A0A4Q2REK2_9HYPH</name>
<dbReference type="PANTHER" id="PTHR30250">
    <property type="entry name" value="PST FAMILY PREDICTED COLANIC ACID TRANSPORTER"/>
    <property type="match status" value="1"/>
</dbReference>
<feature type="transmembrane region" description="Helical" evidence="6">
    <location>
        <begin position="437"/>
        <end position="464"/>
    </location>
</feature>
<accession>A0A4Q2REK2</accession>
<comment type="subcellular location">
    <subcellularLocation>
        <location evidence="1">Cell membrane</location>
        <topology evidence="1">Multi-pass membrane protein</topology>
    </subcellularLocation>
</comment>
<feature type="transmembrane region" description="Helical" evidence="6">
    <location>
        <begin position="375"/>
        <end position="400"/>
    </location>
</feature>